<name>A0ABT4VJP0_9HYPH</name>
<comment type="caution">
    <text evidence="4">The sequence shown here is derived from an EMBL/GenBank/DDBJ whole genome shotgun (WGS) entry which is preliminary data.</text>
</comment>
<reference evidence="4" key="1">
    <citation type="submission" date="2022-11" db="EMBL/GenBank/DDBJ databases">
        <title>Hoeflea poritis sp. nov., isolated from scleractinian coral Porites lutea.</title>
        <authorList>
            <person name="Zhang G."/>
            <person name="Wei Q."/>
            <person name="Cai L."/>
        </authorList>
    </citation>
    <scope>NUCLEOTIDE SEQUENCE</scope>
    <source>
        <strain evidence="4">E7-10</strain>
    </source>
</reference>
<organism evidence="4 5">
    <name type="scientific">Hoeflea poritis</name>
    <dbReference type="NCBI Taxonomy" id="2993659"/>
    <lineage>
        <taxon>Bacteria</taxon>
        <taxon>Pseudomonadati</taxon>
        <taxon>Pseudomonadota</taxon>
        <taxon>Alphaproteobacteria</taxon>
        <taxon>Hyphomicrobiales</taxon>
        <taxon>Rhizobiaceae</taxon>
        <taxon>Hoeflea</taxon>
    </lineage>
</organism>
<feature type="domain" description="Enoyl reductase (ER)" evidence="3">
    <location>
        <begin position="14"/>
        <end position="331"/>
    </location>
</feature>
<dbReference type="Pfam" id="PF00107">
    <property type="entry name" value="ADH_zinc_N"/>
    <property type="match status" value="1"/>
</dbReference>
<accession>A0ABT4VJP0</accession>
<dbReference type="SUPFAM" id="SSF50129">
    <property type="entry name" value="GroES-like"/>
    <property type="match status" value="1"/>
</dbReference>
<proteinExistence type="predicted"/>
<evidence type="ECO:0000313" key="4">
    <source>
        <dbReference type="EMBL" id="MDA4844919.1"/>
    </source>
</evidence>
<dbReference type="PANTHER" id="PTHR48106">
    <property type="entry name" value="QUINONE OXIDOREDUCTASE PIG3-RELATED"/>
    <property type="match status" value="1"/>
</dbReference>
<evidence type="ECO:0000259" key="3">
    <source>
        <dbReference type="SMART" id="SM00829"/>
    </source>
</evidence>
<gene>
    <name evidence="4" type="ORF">OOZ53_06130</name>
</gene>
<dbReference type="Proteomes" id="UP001148313">
    <property type="component" value="Unassembled WGS sequence"/>
</dbReference>
<dbReference type="InterPro" id="IPR020843">
    <property type="entry name" value="ER"/>
</dbReference>
<dbReference type="Pfam" id="PF08240">
    <property type="entry name" value="ADH_N"/>
    <property type="match status" value="1"/>
</dbReference>
<keyword evidence="5" id="KW-1185">Reference proteome</keyword>
<dbReference type="SUPFAM" id="SSF51735">
    <property type="entry name" value="NAD(P)-binding Rossmann-fold domains"/>
    <property type="match status" value="1"/>
</dbReference>
<dbReference type="EMBL" id="JAPJZH010000003">
    <property type="protein sequence ID" value="MDA4844919.1"/>
    <property type="molecule type" value="Genomic_DNA"/>
</dbReference>
<keyword evidence="1" id="KW-0521">NADP</keyword>
<keyword evidence="2" id="KW-0560">Oxidoreductase</keyword>
<evidence type="ECO:0000313" key="5">
    <source>
        <dbReference type="Proteomes" id="UP001148313"/>
    </source>
</evidence>
<evidence type="ECO:0000256" key="1">
    <source>
        <dbReference type="ARBA" id="ARBA00022857"/>
    </source>
</evidence>
<dbReference type="InterPro" id="IPR013149">
    <property type="entry name" value="ADH-like_C"/>
</dbReference>
<dbReference type="InterPro" id="IPR013154">
    <property type="entry name" value="ADH-like_N"/>
</dbReference>
<dbReference type="InterPro" id="IPR011032">
    <property type="entry name" value="GroES-like_sf"/>
</dbReference>
<dbReference type="Gene3D" id="3.40.50.720">
    <property type="entry name" value="NAD(P)-binding Rossmann-like Domain"/>
    <property type="match status" value="1"/>
</dbReference>
<protein>
    <submittedName>
        <fullName evidence="4">Zinc-binding dehydrogenase</fullName>
    </submittedName>
</protein>
<dbReference type="Gene3D" id="3.90.180.10">
    <property type="entry name" value="Medium-chain alcohol dehydrogenases, catalytic domain"/>
    <property type="match status" value="1"/>
</dbReference>
<sequence>MSQTNREWVITEYSGISGLELREYTPADAGPGEVRLRTEAFALNWGDMDLMQGRYSFNFSQLPARIGCEAVGIVDQIGEGVTNIEMGARYCTLPYFYDMKGASGDTVLIDARYLTKAPDGLSAVEAGSIWMQFMTAYYPIAELAKAGPGVNILVTAATSTAGSSALQIGKMRGANMIGTSRFDYNRDYLREAGASHVYFGEGEGLPDAIMEFTGGEGVHAVFDSIGAGMIAQYSKALAKNAQIFTYGTLDEKLPELPMMDLYQANATFKPYSLFNYIEDAAWKEKGLGFVYAALASGQIQPFVDKVFPMEEYKQAWAYLREPRKSHGKVMIKVSD</sequence>
<evidence type="ECO:0000256" key="2">
    <source>
        <dbReference type="ARBA" id="ARBA00023002"/>
    </source>
</evidence>
<dbReference type="InterPro" id="IPR036291">
    <property type="entry name" value="NAD(P)-bd_dom_sf"/>
</dbReference>
<dbReference type="RefSeq" id="WP_271088466.1">
    <property type="nucleotide sequence ID" value="NZ_JAPJZH010000003.1"/>
</dbReference>
<dbReference type="SMART" id="SM00829">
    <property type="entry name" value="PKS_ER"/>
    <property type="match status" value="1"/>
</dbReference>